<reference evidence="1 2" key="2">
    <citation type="submission" date="2021-05" db="EMBL/GenBank/DDBJ databases">
        <title>Ecology and evolution of chlamydial symbionts of arthropods.</title>
        <authorList>
            <person name="Halter T."/>
            <person name="Sixt B.S."/>
            <person name="Toenshoff E.R."/>
            <person name="Koestlbacher S."/>
            <person name="Schulz F."/>
            <person name="Kostanjsek R."/>
            <person name="Collingro A."/>
            <person name="Hendrickx F."/>
            <person name="Horn M."/>
        </authorList>
    </citation>
    <scope>NUCLEOTIDE SEQUENCE [LARGE SCALE GENOMIC DNA]</scope>
    <source>
        <strain evidence="1 2">15C</strain>
    </source>
</reference>
<reference evidence="1 2" key="1">
    <citation type="submission" date="2020-01" db="EMBL/GenBank/DDBJ databases">
        <authorList>
            <person name="Sixt B."/>
            <person name="Schulz F."/>
            <person name="Kostanjsek R."/>
            <person name="Koestlbacher S."/>
            <person name="Collingro A."/>
            <person name="Toenshoff E."/>
            <person name="Horn M."/>
        </authorList>
    </citation>
    <scope>NUCLEOTIDE SEQUENCE [LARGE SCALE GENOMIC DNA]</scope>
    <source>
        <strain evidence="1 2">15C</strain>
    </source>
</reference>
<dbReference type="Proteomes" id="UP000822862">
    <property type="component" value="Chromosome"/>
</dbReference>
<accession>A0ABX8YY67</accession>
<evidence type="ECO:0000313" key="1">
    <source>
        <dbReference type="EMBL" id="QZA58229.1"/>
    </source>
</evidence>
<proteinExistence type="predicted"/>
<dbReference type="RefSeq" id="WP_194845076.1">
    <property type="nucleotide sequence ID" value="NZ_CP075585.1"/>
</dbReference>
<dbReference type="EMBL" id="CP075585">
    <property type="protein sequence ID" value="QZA58229.1"/>
    <property type="molecule type" value="Genomic_DNA"/>
</dbReference>
<name>A0ABX8YY67_9BACT</name>
<protein>
    <submittedName>
        <fullName evidence="1">Uncharacterized protein</fullName>
    </submittedName>
</protein>
<evidence type="ECO:0000313" key="2">
    <source>
        <dbReference type="Proteomes" id="UP000822862"/>
    </source>
</evidence>
<organism evidence="1 2">
    <name type="scientific">Candidatus Rhabdochlamydia porcellionis</name>
    <dbReference type="NCBI Taxonomy" id="225148"/>
    <lineage>
        <taxon>Bacteria</taxon>
        <taxon>Pseudomonadati</taxon>
        <taxon>Chlamydiota</taxon>
        <taxon>Chlamydiia</taxon>
        <taxon>Parachlamydiales</taxon>
        <taxon>Candidatus Rhabdochlamydiaceae</taxon>
        <taxon>Candidatus Rhabdochlamydia</taxon>
    </lineage>
</organism>
<keyword evidence="2" id="KW-1185">Reference proteome</keyword>
<gene>
    <name evidence="1" type="ORF">RHAB15C_0000099</name>
</gene>
<sequence length="132" mass="14444">MEIHQRITNLSSIVETASVKPVALDKTTSRVSDFFSEKNSIIGNRSSLKTNQPNFAAKHLIGTEELAPYFAGANRPQDNAAAAAVAVVTVLLITKSGRDPDDFQLPIDPENAPTEKLDIDQLLEMRQNILNN</sequence>